<dbReference type="EMBL" id="JBHRTL010000001">
    <property type="protein sequence ID" value="MFC3153833.1"/>
    <property type="molecule type" value="Genomic_DNA"/>
</dbReference>
<evidence type="ECO:0000256" key="10">
    <source>
        <dbReference type="ARBA" id="ARBA00023136"/>
    </source>
</evidence>
<dbReference type="Proteomes" id="UP001595548">
    <property type="component" value="Unassembled WGS sequence"/>
</dbReference>
<proteinExistence type="predicted"/>
<evidence type="ECO:0000256" key="1">
    <source>
        <dbReference type="ARBA" id="ARBA00001947"/>
    </source>
</evidence>
<feature type="transmembrane region" description="Helical" evidence="12">
    <location>
        <begin position="199"/>
        <end position="217"/>
    </location>
</feature>
<dbReference type="PANTHER" id="PTHR43221">
    <property type="entry name" value="PROTEASE HTPX"/>
    <property type="match status" value="1"/>
</dbReference>
<dbReference type="Gene3D" id="3.30.2010.10">
    <property type="entry name" value="Metalloproteases ('zincins'), catalytic domain"/>
    <property type="match status" value="1"/>
</dbReference>
<evidence type="ECO:0000256" key="7">
    <source>
        <dbReference type="ARBA" id="ARBA00022833"/>
    </source>
</evidence>
<comment type="cofactor">
    <cofactor evidence="1">
        <name>Zn(2+)</name>
        <dbReference type="ChEBI" id="CHEBI:29105"/>
    </cofactor>
</comment>
<feature type="region of interest" description="Disordered" evidence="11">
    <location>
        <begin position="343"/>
        <end position="363"/>
    </location>
</feature>
<evidence type="ECO:0000259" key="13">
    <source>
        <dbReference type="Pfam" id="PF01435"/>
    </source>
</evidence>
<evidence type="ECO:0000256" key="4">
    <source>
        <dbReference type="ARBA" id="ARBA00022692"/>
    </source>
</evidence>
<keyword evidence="10 12" id="KW-0472">Membrane</keyword>
<evidence type="ECO:0000256" key="5">
    <source>
        <dbReference type="ARBA" id="ARBA00022723"/>
    </source>
</evidence>
<gene>
    <name evidence="14" type="ORF">ACFOEB_01335</name>
</gene>
<protein>
    <submittedName>
        <fullName evidence="14">M48 family metallopeptidase</fullName>
    </submittedName>
</protein>
<dbReference type="Pfam" id="PF01435">
    <property type="entry name" value="Peptidase_M48"/>
    <property type="match status" value="1"/>
</dbReference>
<feature type="transmembrane region" description="Helical" evidence="12">
    <location>
        <begin position="237"/>
        <end position="258"/>
    </location>
</feature>
<name>A0ABV7HML8_9GAMM</name>
<feature type="transmembrane region" description="Helical" evidence="12">
    <location>
        <begin position="69"/>
        <end position="89"/>
    </location>
</feature>
<keyword evidence="4 12" id="KW-0812">Transmembrane</keyword>
<dbReference type="RefSeq" id="WP_382413822.1">
    <property type="nucleotide sequence ID" value="NZ_AP031500.1"/>
</dbReference>
<dbReference type="CDD" id="cd07340">
    <property type="entry name" value="M48B_Htpx_like"/>
    <property type="match status" value="1"/>
</dbReference>
<accession>A0ABV7HML8</accession>
<evidence type="ECO:0000256" key="6">
    <source>
        <dbReference type="ARBA" id="ARBA00022801"/>
    </source>
</evidence>
<keyword evidence="6" id="KW-0378">Hydrolase</keyword>
<keyword evidence="9" id="KW-0482">Metalloprotease</keyword>
<keyword evidence="5" id="KW-0479">Metal-binding</keyword>
<feature type="transmembrane region" description="Helical" evidence="12">
    <location>
        <begin position="20"/>
        <end position="43"/>
    </location>
</feature>
<evidence type="ECO:0000256" key="8">
    <source>
        <dbReference type="ARBA" id="ARBA00022989"/>
    </source>
</evidence>
<evidence type="ECO:0000256" key="11">
    <source>
        <dbReference type="SAM" id="MobiDB-lite"/>
    </source>
</evidence>
<evidence type="ECO:0000256" key="9">
    <source>
        <dbReference type="ARBA" id="ARBA00023049"/>
    </source>
</evidence>
<sequence>MNFFEQQDIARRNTKRLVMLLILAIISLIAVTTALFAGIMFYLQTGNSAHHLETAGMGFWSSLATLLDWQTVSGISMLVITVVLIGGLYKYQQLRRGGRVVAESLGGRLINIDTRDLNERKLLNVVEEMAIASGAPVPPVYLLEEPAINAFAAGHTPQDAVIGVTRGCIEQLNRDELQGVIAHEFSHIFHGDMRLNMRLVALLNGILLLGLIGHFMVRGGMYSSVGRSNRDNKGSGIAIAGIGLIIIGYAGTFFGNIIKAAVSRQREFLADASAVQFTRDNNGIAGALKKIGGLDAGSKLDASHSAEFSHMYFGQGVSTAFNSLMATHPPLAERIKRLQPNWDGEYDSAAKPDQPTPASAQDNANHNRERFFQASVLAAAVEQIGHTNSDALAQARGQLEDIGDALRDEAHSPSGACAIIIGLLLDPTSSEMRNQQWQLLTNHYTKATLKQWRNTVKHAAQVDELDRLALLELCLPALKALSESQARTLQNAMDALIAADNRTDLHEWSLRRIVTHHLSEPNFHSQHKQLRHMRDSCQFVLSYLAHAGTDNTTDAARAFAQARELLRMSELPLLERAALNINALDKALHELNRTRPLQKPQLLKAMMQTIESDGKITAAEAELFRAIADSLNCPVPPLARQ</sequence>
<evidence type="ECO:0000256" key="12">
    <source>
        <dbReference type="SAM" id="Phobius"/>
    </source>
</evidence>
<organism evidence="14 15">
    <name type="scientific">Gilvimarinus japonicus</name>
    <dbReference type="NCBI Taxonomy" id="1796469"/>
    <lineage>
        <taxon>Bacteria</taxon>
        <taxon>Pseudomonadati</taxon>
        <taxon>Pseudomonadota</taxon>
        <taxon>Gammaproteobacteria</taxon>
        <taxon>Cellvibrionales</taxon>
        <taxon>Cellvibrionaceae</taxon>
        <taxon>Gilvimarinus</taxon>
    </lineage>
</organism>
<evidence type="ECO:0000256" key="3">
    <source>
        <dbReference type="ARBA" id="ARBA00022670"/>
    </source>
</evidence>
<keyword evidence="15" id="KW-1185">Reference proteome</keyword>
<dbReference type="InterPro" id="IPR050083">
    <property type="entry name" value="HtpX_protease"/>
</dbReference>
<feature type="domain" description="Peptidase M48" evidence="13">
    <location>
        <begin position="118"/>
        <end position="339"/>
    </location>
</feature>
<keyword evidence="7" id="KW-0862">Zinc</keyword>
<evidence type="ECO:0000256" key="2">
    <source>
        <dbReference type="ARBA" id="ARBA00022475"/>
    </source>
</evidence>
<keyword evidence="8 12" id="KW-1133">Transmembrane helix</keyword>
<keyword evidence="2" id="KW-1003">Cell membrane</keyword>
<evidence type="ECO:0000313" key="15">
    <source>
        <dbReference type="Proteomes" id="UP001595548"/>
    </source>
</evidence>
<dbReference type="PANTHER" id="PTHR43221:SF2">
    <property type="entry name" value="PROTEASE HTPX HOMOLOG"/>
    <property type="match status" value="1"/>
</dbReference>
<reference evidence="15" key="1">
    <citation type="journal article" date="2019" name="Int. J. Syst. Evol. Microbiol.">
        <title>The Global Catalogue of Microorganisms (GCM) 10K type strain sequencing project: providing services to taxonomists for standard genome sequencing and annotation.</title>
        <authorList>
            <consortium name="The Broad Institute Genomics Platform"/>
            <consortium name="The Broad Institute Genome Sequencing Center for Infectious Disease"/>
            <person name="Wu L."/>
            <person name="Ma J."/>
        </authorList>
    </citation>
    <scope>NUCLEOTIDE SEQUENCE [LARGE SCALE GENOMIC DNA]</scope>
    <source>
        <strain evidence="15">KCTC 52141</strain>
    </source>
</reference>
<dbReference type="InterPro" id="IPR001915">
    <property type="entry name" value="Peptidase_M48"/>
</dbReference>
<comment type="caution">
    <text evidence="14">The sequence shown here is derived from an EMBL/GenBank/DDBJ whole genome shotgun (WGS) entry which is preliminary data.</text>
</comment>
<evidence type="ECO:0000313" key="14">
    <source>
        <dbReference type="EMBL" id="MFC3153833.1"/>
    </source>
</evidence>
<keyword evidence="3" id="KW-0645">Protease</keyword>